<comment type="caution">
    <text evidence="7">The sequence shown here is derived from an EMBL/GenBank/DDBJ whole genome shotgun (WGS) entry which is preliminary data.</text>
</comment>
<dbReference type="AlphaFoldDB" id="A0A8J2L6J2"/>
<accession>A0A8J2L6J2</accession>
<evidence type="ECO:0000256" key="2">
    <source>
        <dbReference type="ARBA" id="ARBA00022475"/>
    </source>
</evidence>
<keyword evidence="4 6" id="KW-1133">Transmembrane helix</keyword>
<feature type="transmembrane region" description="Helical" evidence="6">
    <location>
        <begin position="21"/>
        <end position="43"/>
    </location>
</feature>
<feature type="transmembrane region" description="Helical" evidence="6">
    <location>
        <begin position="109"/>
        <end position="135"/>
    </location>
</feature>
<keyword evidence="2" id="KW-1003">Cell membrane</keyword>
<dbReference type="GO" id="GO:0005886">
    <property type="term" value="C:plasma membrane"/>
    <property type="evidence" value="ECO:0007669"/>
    <property type="project" value="UniProtKB-SubCell"/>
</dbReference>
<dbReference type="Proteomes" id="UP000708208">
    <property type="component" value="Unassembled WGS sequence"/>
</dbReference>
<evidence type="ECO:0000256" key="1">
    <source>
        <dbReference type="ARBA" id="ARBA00004651"/>
    </source>
</evidence>
<name>A0A8J2L6J2_9HEXA</name>
<reference evidence="7" key="1">
    <citation type="submission" date="2021-06" db="EMBL/GenBank/DDBJ databases">
        <authorList>
            <person name="Hodson N. C."/>
            <person name="Mongue J. A."/>
            <person name="Jaron S. K."/>
        </authorList>
    </citation>
    <scope>NUCLEOTIDE SEQUENCE</scope>
</reference>
<evidence type="ECO:0000256" key="6">
    <source>
        <dbReference type="SAM" id="Phobius"/>
    </source>
</evidence>
<gene>
    <name evidence="7" type="ORF">AFUS01_LOCUS35990</name>
</gene>
<sequence>MGMCFWTFGSSPDARLHSLGGFIFMSTFWNCSSFLHSAISLWIGSFMKITAGFLRIIAEELKEINHLRPWDKLNVEFLLRRPMYDRALNQCLNTVNCVGEIVEGLNSYLGVYLIADLVLCVLCIVTSAIFFVSWLGISRWDMIFSCCFMIFGFSIRVYFFGWGASKFDLVVGDVLEELTLICEGAEYYDEDTIFKVELMMNKLSASPLGVHPGHYFKLNKRFLVSVAATTLTYLIIMLQFRQAERNKQ</sequence>
<evidence type="ECO:0000256" key="3">
    <source>
        <dbReference type="ARBA" id="ARBA00022692"/>
    </source>
</evidence>
<comment type="subcellular location">
    <subcellularLocation>
        <location evidence="1">Cell membrane</location>
        <topology evidence="1">Multi-pass membrane protein</topology>
    </subcellularLocation>
</comment>
<keyword evidence="5 6" id="KW-0472">Membrane</keyword>
<dbReference type="EMBL" id="CAJVCH010537858">
    <property type="protein sequence ID" value="CAG7825910.1"/>
    <property type="molecule type" value="Genomic_DNA"/>
</dbReference>
<evidence type="ECO:0000313" key="7">
    <source>
        <dbReference type="EMBL" id="CAG7825910.1"/>
    </source>
</evidence>
<evidence type="ECO:0000313" key="8">
    <source>
        <dbReference type="Proteomes" id="UP000708208"/>
    </source>
</evidence>
<evidence type="ECO:0008006" key="9">
    <source>
        <dbReference type="Google" id="ProtNLM"/>
    </source>
</evidence>
<keyword evidence="8" id="KW-1185">Reference proteome</keyword>
<evidence type="ECO:0000256" key="4">
    <source>
        <dbReference type="ARBA" id="ARBA00022989"/>
    </source>
</evidence>
<dbReference type="Pfam" id="PF08395">
    <property type="entry name" value="7tm_7"/>
    <property type="match status" value="1"/>
</dbReference>
<keyword evidence="3 6" id="KW-0812">Transmembrane</keyword>
<protein>
    <recommendedName>
        <fullName evidence="9">Gustatory receptor</fullName>
    </recommendedName>
</protein>
<feature type="transmembrane region" description="Helical" evidence="6">
    <location>
        <begin position="222"/>
        <end position="240"/>
    </location>
</feature>
<organism evidence="7 8">
    <name type="scientific">Allacma fusca</name>
    <dbReference type="NCBI Taxonomy" id="39272"/>
    <lineage>
        <taxon>Eukaryota</taxon>
        <taxon>Metazoa</taxon>
        <taxon>Ecdysozoa</taxon>
        <taxon>Arthropoda</taxon>
        <taxon>Hexapoda</taxon>
        <taxon>Collembola</taxon>
        <taxon>Symphypleona</taxon>
        <taxon>Sminthuridae</taxon>
        <taxon>Allacma</taxon>
    </lineage>
</organism>
<dbReference type="GO" id="GO:0050909">
    <property type="term" value="P:sensory perception of taste"/>
    <property type="evidence" value="ECO:0007669"/>
    <property type="project" value="InterPro"/>
</dbReference>
<feature type="transmembrane region" description="Helical" evidence="6">
    <location>
        <begin position="142"/>
        <end position="161"/>
    </location>
</feature>
<proteinExistence type="predicted"/>
<evidence type="ECO:0000256" key="5">
    <source>
        <dbReference type="ARBA" id="ARBA00023136"/>
    </source>
</evidence>
<dbReference type="InterPro" id="IPR013604">
    <property type="entry name" value="7TM_chemorcpt"/>
</dbReference>